<feature type="domain" description="RNA polymerase sigma-70 region 2" evidence="9">
    <location>
        <begin position="36"/>
        <end position="101"/>
    </location>
</feature>
<feature type="domain" description="SnoaL-like" evidence="11">
    <location>
        <begin position="236"/>
        <end position="330"/>
    </location>
</feature>
<dbReference type="Gene3D" id="1.10.10.10">
    <property type="entry name" value="Winged helix-like DNA-binding domain superfamily/Winged helix DNA-binding domain"/>
    <property type="match status" value="1"/>
</dbReference>
<dbReference type="NCBIfam" id="TIGR02960">
    <property type="entry name" value="SigX5"/>
    <property type="match status" value="1"/>
</dbReference>
<keyword evidence="3 7" id="KW-0805">Transcription regulation</keyword>
<evidence type="ECO:0000256" key="6">
    <source>
        <dbReference type="ARBA" id="ARBA00023163"/>
    </source>
</evidence>
<dbReference type="EMBL" id="JBHSGA010000016">
    <property type="protein sequence ID" value="MFC4526753.1"/>
    <property type="molecule type" value="Genomic_DNA"/>
</dbReference>
<gene>
    <name evidence="12" type="ORF">ACFO5W_08915</name>
</gene>
<evidence type="ECO:0000256" key="7">
    <source>
        <dbReference type="RuleBase" id="RU000716"/>
    </source>
</evidence>
<comment type="caution">
    <text evidence="12">The sequence shown here is derived from an EMBL/GenBank/DDBJ whole genome shotgun (WGS) entry which is preliminary data.</text>
</comment>
<dbReference type="Gene3D" id="1.10.1740.10">
    <property type="match status" value="1"/>
</dbReference>
<reference evidence="13" key="1">
    <citation type="journal article" date="2019" name="Int. J. Syst. Evol. Microbiol.">
        <title>The Global Catalogue of Microorganisms (GCM) 10K type strain sequencing project: providing services to taxonomists for standard genome sequencing and annotation.</title>
        <authorList>
            <consortium name="The Broad Institute Genomics Platform"/>
            <consortium name="The Broad Institute Genome Sequencing Center for Infectious Disease"/>
            <person name="Wu L."/>
            <person name="Ma J."/>
        </authorList>
    </citation>
    <scope>NUCLEOTIDE SEQUENCE [LARGE SCALE GENOMIC DNA]</scope>
    <source>
        <strain evidence="13">CCM 4481</strain>
    </source>
</reference>
<accession>A0ABV9C1I2</accession>
<evidence type="ECO:0000259" key="11">
    <source>
        <dbReference type="Pfam" id="PF12680"/>
    </source>
</evidence>
<evidence type="ECO:0000256" key="2">
    <source>
        <dbReference type="ARBA" id="ARBA00011344"/>
    </source>
</evidence>
<keyword evidence="5 7" id="KW-0238">DNA-binding</keyword>
<keyword evidence="4 7" id="KW-0731">Sigma factor</keyword>
<dbReference type="RefSeq" id="WP_266152502.1">
    <property type="nucleotide sequence ID" value="NZ_CP064028.1"/>
</dbReference>
<name>A0ABV9C1I2_9GAMM</name>
<dbReference type="PANTHER" id="PTHR43133:SF65">
    <property type="entry name" value="ECF RNA POLYMERASE SIGMA FACTOR SIGG"/>
    <property type="match status" value="1"/>
</dbReference>
<dbReference type="SUPFAM" id="SSF54427">
    <property type="entry name" value="NTF2-like"/>
    <property type="match status" value="1"/>
</dbReference>
<sequence>MQTLIPESMSTPVSGPQTSNEKHGMTHANQTFEQLAEPFRRELRLHCYRMLGSLHEAEDLVQETYLRAWRNFASFEGRAPLRAWLYRIATHACLDAIASRKHGPRLLPDQKVPATNQMPDGKPPAEASWIEPYPDAYLEGIADDAPSPEVRYSSREAVQLAFVAVIQQLPPRQRATLLLCDVLGWSTLEAAALLGGTTASVNSARQRARETLARRYPDGRPPVASASNPGQQALLARYVRTWEERDLDGFVALLREEAVYTMPPQPQWYAGRDSIHRFFDWAWKHYLDFRLLPTAANRQPAFALYSRRSADAAWEAHSLHLLTLEQDAIASLTLFVKPTAPDLFKAFGLPLALTDTDRTA</sequence>
<evidence type="ECO:0000256" key="5">
    <source>
        <dbReference type="ARBA" id="ARBA00023125"/>
    </source>
</evidence>
<evidence type="ECO:0000259" key="9">
    <source>
        <dbReference type="Pfam" id="PF04542"/>
    </source>
</evidence>
<dbReference type="InterPro" id="IPR013249">
    <property type="entry name" value="RNA_pol_sigma70_r4_t2"/>
</dbReference>
<dbReference type="InterPro" id="IPR014284">
    <property type="entry name" value="RNA_pol_sigma-70_dom"/>
</dbReference>
<dbReference type="InterPro" id="IPR014305">
    <property type="entry name" value="RNA_pol_sigma-G_actinobac"/>
</dbReference>
<evidence type="ECO:0000256" key="3">
    <source>
        <dbReference type="ARBA" id="ARBA00023015"/>
    </source>
</evidence>
<proteinExistence type="inferred from homology"/>
<dbReference type="Gene3D" id="3.10.450.50">
    <property type="match status" value="1"/>
</dbReference>
<comment type="subunit">
    <text evidence="2">Interacts transiently with the RNA polymerase catalytic core formed by RpoA, RpoB, RpoC and RpoZ (2 alpha, 1 beta, 1 beta' and 1 omega subunit) to form the RNA polymerase holoenzyme that can initiate transcription.</text>
</comment>
<dbReference type="SUPFAM" id="SSF88659">
    <property type="entry name" value="Sigma3 and sigma4 domains of RNA polymerase sigma factors"/>
    <property type="match status" value="1"/>
</dbReference>
<dbReference type="InterPro" id="IPR039425">
    <property type="entry name" value="RNA_pol_sigma-70-like"/>
</dbReference>
<dbReference type="SUPFAM" id="SSF88946">
    <property type="entry name" value="Sigma2 domain of RNA polymerase sigma factors"/>
    <property type="match status" value="1"/>
</dbReference>
<dbReference type="Pfam" id="PF12680">
    <property type="entry name" value="SnoaL_2"/>
    <property type="match status" value="1"/>
</dbReference>
<keyword evidence="6 7" id="KW-0804">Transcription</keyword>
<dbReference type="InterPro" id="IPR013324">
    <property type="entry name" value="RNA_pol_sigma_r3/r4-like"/>
</dbReference>
<feature type="region of interest" description="Disordered" evidence="8">
    <location>
        <begin position="105"/>
        <end position="125"/>
    </location>
</feature>
<organism evidence="12 13">
    <name type="scientific">Dyella halodurans</name>
    <dbReference type="NCBI Taxonomy" id="1920171"/>
    <lineage>
        <taxon>Bacteria</taxon>
        <taxon>Pseudomonadati</taxon>
        <taxon>Pseudomonadota</taxon>
        <taxon>Gammaproteobacteria</taxon>
        <taxon>Lysobacterales</taxon>
        <taxon>Rhodanobacteraceae</taxon>
        <taxon>Dyella</taxon>
    </lineage>
</organism>
<dbReference type="InterPro" id="IPR007627">
    <property type="entry name" value="RNA_pol_sigma70_r2"/>
</dbReference>
<dbReference type="InterPro" id="IPR037401">
    <property type="entry name" value="SnoaL-like"/>
</dbReference>
<dbReference type="NCBIfam" id="TIGR02937">
    <property type="entry name" value="sigma70-ECF"/>
    <property type="match status" value="1"/>
</dbReference>
<keyword evidence="13" id="KW-1185">Reference proteome</keyword>
<dbReference type="InterPro" id="IPR000838">
    <property type="entry name" value="RNA_pol_sigma70_ECF_CS"/>
</dbReference>
<evidence type="ECO:0000313" key="13">
    <source>
        <dbReference type="Proteomes" id="UP001595961"/>
    </source>
</evidence>
<feature type="region of interest" description="Disordered" evidence="8">
    <location>
        <begin position="1"/>
        <end position="24"/>
    </location>
</feature>
<evidence type="ECO:0000259" key="10">
    <source>
        <dbReference type="Pfam" id="PF08281"/>
    </source>
</evidence>
<dbReference type="InterPro" id="IPR013325">
    <property type="entry name" value="RNA_pol_sigma_r2"/>
</dbReference>
<evidence type="ECO:0000256" key="8">
    <source>
        <dbReference type="SAM" id="MobiDB-lite"/>
    </source>
</evidence>
<dbReference type="PANTHER" id="PTHR43133">
    <property type="entry name" value="RNA POLYMERASE ECF-TYPE SIGMA FACTO"/>
    <property type="match status" value="1"/>
</dbReference>
<dbReference type="Pfam" id="PF08281">
    <property type="entry name" value="Sigma70_r4_2"/>
    <property type="match status" value="1"/>
</dbReference>
<feature type="compositionally biased region" description="Polar residues" evidence="8">
    <location>
        <begin position="1"/>
        <end position="19"/>
    </location>
</feature>
<dbReference type="PROSITE" id="PS01063">
    <property type="entry name" value="SIGMA70_ECF"/>
    <property type="match status" value="1"/>
</dbReference>
<evidence type="ECO:0000256" key="1">
    <source>
        <dbReference type="ARBA" id="ARBA00010641"/>
    </source>
</evidence>
<dbReference type="NCBIfam" id="NF006089">
    <property type="entry name" value="PRK08241.1"/>
    <property type="match status" value="1"/>
</dbReference>
<dbReference type="Pfam" id="PF04542">
    <property type="entry name" value="Sigma70_r2"/>
    <property type="match status" value="1"/>
</dbReference>
<dbReference type="Proteomes" id="UP001595961">
    <property type="component" value="Unassembled WGS sequence"/>
</dbReference>
<evidence type="ECO:0000256" key="4">
    <source>
        <dbReference type="ARBA" id="ARBA00023082"/>
    </source>
</evidence>
<comment type="similarity">
    <text evidence="1 7">Belongs to the sigma-70 factor family. ECF subfamily.</text>
</comment>
<dbReference type="InterPro" id="IPR036388">
    <property type="entry name" value="WH-like_DNA-bd_sf"/>
</dbReference>
<dbReference type="InterPro" id="IPR032710">
    <property type="entry name" value="NTF2-like_dom_sf"/>
</dbReference>
<evidence type="ECO:0000313" key="12">
    <source>
        <dbReference type="EMBL" id="MFC4526753.1"/>
    </source>
</evidence>
<protein>
    <recommendedName>
        <fullName evidence="7">RNA polymerase sigma factor</fullName>
    </recommendedName>
</protein>
<feature type="domain" description="RNA polymerase sigma factor 70 region 4 type 2" evidence="10">
    <location>
        <begin position="161"/>
        <end position="212"/>
    </location>
</feature>